<dbReference type="PANTHER" id="PTHR44936:SF10">
    <property type="entry name" value="SENSOR PROTEIN RSTB"/>
    <property type="match status" value="1"/>
</dbReference>
<evidence type="ECO:0000256" key="9">
    <source>
        <dbReference type="SAM" id="Phobius"/>
    </source>
</evidence>
<dbReference type="SUPFAM" id="SSF47384">
    <property type="entry name" value="Homodimeric domain of signal transducing histidine kinase"/>
    <property type="match status" value="1"/>
</dbReference>
<evidence type="ECO:0000313" key="11">
    <source>
        <dbReference type="EMBL" id="ALW88093.1"/>
    </source>
</evidence>
<evidence type="ECO:0000256" key="3">
    <source>
        <dbReference type="ARBA" id="ARBA00012438"/>
    </source>
</evidence>
<feature type="domain" description="Histidine kinase" evidence="10">
    <location>
        <begin position="257"/>
        <end position="457"/>
    </location>
</feature>
<dbReference type="InterPro" id="IPR005467">
    <property type="entry name" value="His_kinase_dom"/>
</dbReference>
<evidence type="ECO:0000256" key="4">
    <source>
        <dbReference type="ARBA" id="ARBA00022475"/>
    </source>
</evidence>
<dbReference type="InterPro" id="IPR050980">
    <property type="entry name" value="2C_sensor_his_kinase"/>
</dbReference>
<dbReference type="SMART" id="SM00387">
    <property type="entry name" value="HATPase_c"/>
    <property type="match status" value="1"/>
</dbReference>
<dbReference type="Gene3D" id="1.10.287.130">
    <property type="match status" value="1"/>
</dbReference>
<keyword evidence="9" id="KW-1133">Transmembrane helix</keyword>
<dbReference type="PROSITE" id="PS50109">
    <property type="entry name" value="HIS_KIN"/>
    <property type="match status" value="1"/>
</dbReference>
<evidence type="ECO:0000256" key="7">
    <source>
        <dbReference type="ARBA" id="ARBA00022777"/>
    </source>
</evidence>
<keyword evidence="9" id="KW-0472">Membrane</keyword>
<feature type="transmembrane region" description="Helical" evidence="9">
    <location>
        <begin position="65"/>
        <end position="86"/>
    </location>
</feature>
<dbReference type="InterPro" id="IPR003594">
    <property type="entry name" value="HATPase_dom"/>
</dbReference>
<name>A0ABM5X345_9DEIO</name>
<keyword evidence="12" id="KW-1185">Reference proteome</keyword>
<dbReference type="EMBL" id="CP013910">
    <property type="protein sequence ID" value="ALW88093.1"/>
    <property type="molecule type" value="Genomic_DNA"/>
</dbReference>
<keyword evidence="7" id="KW-0418">Kinase</keyword>
<organism evidence="11 12">
    <name type="scientific">Deinococcus actinosclerus</name>
    <dbReference type="NCBI Taxonomy" id="1768108"/>
    <lineage>
        <taxon>Bacteria</taxon>
        <taxon>Thermotogati</taxon>
        <taxon>Deinococcota</taxon>
        <taxon>Deinococci</taxon>
        <taxon>Deinococcales</taxon>
        <taxon>Deinococcaceae</taxon>
        <taxon>Deinococcus</taxon>
    </lineage>
</organism>
<reference evidence="11 12" key="1">
    <citation type="submission" date="2015-12" db="EMBL/GenBank/DDBJ databases">
        <authorList>
            <person name="Kim M.K."/>
            <person name="Srinivasan S."/>
            <person name="Lee J.-J."/>
            <person name="Kim K."/>
        </authorList>
    </citation>
    <scope>NUCLEOTIDE SEQUENCE [LARGE SCALE GENOMIC DNA]</scope>
    <source>
        <strain evidence="11 12">BM2</strain>
    </source>
</reference>
<keyword evidence="5" id="KW-0808">Transferase</keyword>
<evidence type="ECO:0000256" key="1">
    <source>
        <dbReference type="ARBA" id="ARBA00000085"/>
    </source>
</evidence>
<evidence type="ECO:0000259" key="10">
    <source>
        <dbReference type="PROSITE" id="PS50109"/>
    </source>
</evidence>
<dbReference type="EC" id="2.7.13.3" evidence="3"/>
<gene>
    <name evidence="11" type="ORF">AUC44_03580</name>
</gene>
<dbReference type="Proteomes" id="UP000060071">
    <property type="component" value="Chromosome"/>
</dbReference>
<evidence type="ECO:0000256" key="8">
    <source>
        <dbReference type="ARBA" id="ARBA00022840"/>
    </source>
</evidence>
<dbReference type="InterPro" id="IPR003661">
    <property type="entry name" value="HisK_dim/P_dom"/>
</dbReference>
<evidence type="ECO:0000313" key="12">
    <source>
        <dbReference type="Proteomes" id="UP000060071"/>
    </source>
</evidence>
<keyword evidence="8" id="KW-0067">ATP-binding</keyword>
<keyword evidence="6" id="KW-0547">Nucleotide-binding</keyword>
<protein>
    <recommendedName>
        <fullName evidence="3">histidine kinase</fullName>
        <ecNumber evidence="3">2.7.13.3</ecNumber>
    </recommendedName>
</protein>
<dbReference type="Pfam" id="PF02518">
    <property type="entry name" value="HATPase_c"/>
    <property type="match status" value="1"/>
</dbReference>
<keyword evidence="4" id="KW-1003">Cell membrane</keyword>
<dbReference type="InterPro" id="IPR036097">
    <property type="entry name" value="HisK_dim/P_sf"/>
</dbReference>
<feature type="transmembrane region" description="Helical" evidence="9">
    <location>
        <begin position="215"/>
        <end position="234"/>
    </location>
</feature>
<keyword evidence="9" id="KW-0812">Transmembrane</keyword>
<dbReference type="Gene3D" id="3.30.565.10">
    <property type="entry name" value="Histidine kinase-like ATPase, C-terminal domain"/>
    <property type="match status" value="1"/>
</dbReference>
<dbReference type="SUPFAM" id="SSF55874">
    <property type="entry name" value="ATPase domain of HSP90 chaperone/DNA topoisomerase II/histidine kinase"/>
    <property type="match status" value="1"/>
</dbReference>
<dbReference type="CDD" id="cd00082">
    <property type="entry name" value="HisKA"/>
    <property type="match status" value="1"/>
</dbReference>
<evidence type="ECO:0000256" key="6">
    <source>
        <dbReference type="ARBA" id="ARBA00022741"/>
    </source>
</evidence>
<sequence>MAPRCCWPRFPRALFVLPRLPLPRRPPCRARALSVTAVRGGRSPGGNVTDAERAPLWDLTQQSRAHLLTALLPMLLSGVLIVAAFLPVHRTLASDDAAWNSRQYRQLLTLLTQYALLEAAPGTPPAALVERRDQVLSQVSAAPDQLQAQYPHLTDREQEAGVALRDIAALLAQRSPAATRRALEIAATLDTLNVQYQETLRRDLQRHLRVMESTMLLAGLLSGLLGSTLILAALNRAGQERYTREQSESQQREALGMAAHELRRPMQALLLATEALRHTDNARAREKLLRSIEQHAEQLATRSELERLDAMYVRMISAPTPTDLTALVARHESLRVRVRRPPTPLLWMADPTQVQQIIENLVENAIKYSSGPITITLDPPTDSWGPTIRVTDHGPGLHPSLHEAVFQIGMRLNTHVPGRGLGLPLARRLATVNRAEITLHDTPGGGLDVRVTFHLPD</sequence>
<dbReference type="InterPro" id="IPR036890">
    <property type="entry name" value="HATPase_C_sf"/>
</dbReference>
<comment type="catalytic activity">
    <reaction evidence="1">
        <text>ATP + protein L-histidine = ADP + protein N-phospho-L-histidine.</text>
        <dbReference type="EC" id="2.7.13.3"/>
    </reaction>
</comment>
<dbReference type="PANTHER" id="PTHR44936">
    <property type="entry name" value="SENSOR PROTEIN CREC"/>
    <property type="match status" value="1"/>
</dbReference>
<proteinExistence type="predicted"/>
<evidence type="ECO:0000256" key="5">
    <source>
        <dbReference type="ARBA" id="ARBA00022679"/>
    </source>
</evidence>
<comment type="subcellular location">
    <subcellularLocation>
        <location evidence="2">Cell membrane</location>
        <topology evidence="2">Multi-pass membrane protein</topology>
    </subcellularLocation>
</comment>
<evidence type="ECO:0000256" key="2">
    <source>
        <dbReference type="ARBA" id="ARBA00004651"/>
    </source>
</evidence>
<accession>A0ABM5X345</accession>
<dbReference type="CDD" id="cd00075">
    <property type="entry name" value="HATPase"/>
    <property type="match status" value="1"/>
</dbReference>